<gene>
    <name evidence="2" type="ORF">SAMN02745887_01136</name>
</gene>
<proteinExistence type="predicted"/>
<keyword evidence="1" id="KW-0732">Signal</keyword>
<evidence type="ECO:0000313" key="2">
    <source>
        <dbReference type="EMBL" id="SFZ74156.1"/>
    </source>
</evidence>
<dbReference type="STRING" id="1121279.SAMN02745887_01136"/>
<dbReference type="OrthoDB" id="9131964at2"/>
<name>A0A1K2HBG4_9NEIS</name>
<protein>
    <submittedName>
        <fullName evidence="2">Uncharacterized protein</fullName>
    </submittedName>
</protein>
<organism evidence="2 3">
    <name type="scientific">Chitinimonas taiwanensis DSM 18899</name>
    <dbReference type="NCBI Taxonomy" id="1121279"/>
    <lineage>
        <taxon>Bacteria</taxon>
        <taxon>Pseudomonadati</taxon>
        <taxon>Pseudomonadota</taxon>
        <taxon>Betaproteobacteria</taxon>
        <taxon>Neisseriales</taxon>
        <taxon>Chitinibacteraceae</taxon>
        <taxon>Chitinimonas</taxon>
    </lineage>
</organism>
<dbReference type="AlphaFoldDB" id="A0A1K2HBG4"/>
<dbReference type="EMBL" id="FPKR01000004">
    <property type="protein sequence ID" value="SFZ74156.1"/>
    <property type="molecule type" value="Genomic_DNA"/>
</dbReference>
<evidence type="ECO:0000313" key="3">
    <source>
        <dbReference type="Proteomes" id="UP000186513"/>
    </source>
</evidence>
<dbReference type="RefSeq" id="WP_072427674.1">
    <property type="nucleotide sequence ID" value="NZ_FPKR01000004.1"/>
</dbReference>
<feature type="chain" id="PRO_5012860139" evidence="1">
    <location>
        <begin position="22"/>
        <end position="242"/>
    </location>
</feature>
<sequence length="242" mass="26432">MSYRNTLLGGLLLAASTLAQANDPLYYEDASARWDVSQFLLAATVGNTQPAAGHAKVDFEAGKAGEQWLNGWLKVEQNWVRISLGNHARQGWGFAPQPAEVSWPAGTEDQPDLRDSLFGRRYLQQGFGSARYLTLYSPKPLVGLGLTTYERNSQDCGSSLPVALYRGHFLSHAQAVENGMNASEAEPGCANQSGKVDIALAIGKQDPSTRRFSPFHYAVIDLGAQQRKLAIDNLVFYFAPQP</sequence>
<feature type="signal peptide" evidence="1">
    <location>
        <begin position="1"/>
        <end position="21"/>
    </location>
</feature>
<dbReference type="Proteomes" id="UP000186513">
    <property type="component" value="Unassembled WGS sequence"/>
</dbReference>
<accession>A0A1K2HBG4</accession>
<evidence type="ECO:0000256" key="1">
    <source>
        <dbReference type="SAM" id="SignalP"/>
    </source>
</evidence>
<reference evidence="2 3" key="1">
    <citation type="submission" date="2016-11" db="EMBL/GenBank/DDBJ databases">
        <authorList>
            <person name="Jaros S."/>
            <person name="Januszkiewicz K."/>
            <person name="Wedrychowicz H."/>
        </authorList>
    </citation>
    <scope>NUCLEOTIDE SEQUENCE [LARGE SCALE GENOMIC DNA]</scope>
    <source>
        <strain evidence="2 3">DSM 18899</strain>
    </source>
</reference>
<keyword evidence="3" id="KW-1185">Reference proteome</keyword>